<dbReference type="AlphaFoldDB" id="A0A4U9VWJ1"/>
<organism evidence="1 2">
    <name type="scientific">Sphingobacterium thalpophilum</name>
    <dbReference type="NCBI Taxonomy" id="259"/>
    <lineage>
        <taxon>Bacteria</taxon>
        <taxon>Pseudomonadati</taxon>
        <taxon>Bacteroidota</taxon>
        <taxon>Sphingobacteriia</taxon>
        <taxon>Sphingobacteriales</taxon>
        <taxon>Sphingobacteriaceae</taxon>
        <taxon>Sphingobacterium</taxon>
    </lineage>
</organism>
<gene>
    <name evidence="1" type="ORF">NCTC11429_04106</name>
</gene>
<evidence type="ECO:0000313" key="2">
    <source>
        <dbReference type="Proteomes" id="UP000308196"/>
    </source>
</evidence>
<dbReference type="Proteomes" id="UP000308196">
    <property type="component" value="Chromosome"/>
</dbReference>
<evidence type="ECO:0000313" key="1">
    <source>
        <dbReference type="EMBL" id="VTR50459.1"/>
    </source>
</evidence>
<name>A0A4U9VWJ1_9SPHI</name>
<dbReference type="EMBL" id="LR590484">
    <property type="protein sequence ID" value="VTR50459.1"/>
    <property type="molecule type" value="Genomic_DNA"/>
</dbReference>
<dbReference type="KEGG" id="stha:NCTC11429_04106"/>
<sequence>MNEVIESVVEHDQMDSKASPFQFRSAALHPFSDFSCVCFKKCCKKYKEGKRCKKCPGRKK</sequence>
<protein>
    <submittedName>
        <fullName evidence="1">Uncharacterized protein</fullName>
    </submittedName>
</protein>
<proteinExistence type="predicted"/>
<reference evidence="1 2" key="1">
    <citation type="submission" date="2019-05" db="EMBL/GenBank/DDBJ databases">
        <authorList>
            <consortium name="Pathogen Informatics"/>
        </authorList>
    </citation>
    <scope>NUCLEOTIDE SEQUENCE [LARGE SCALE GENOMIC DNA]</scope>
    <source>
        <strain evidence="1 2">NCTC11429</strain>
    </source>
</reference>
<dbReference type="STRING" id="1123265.GCA_000686625_02351"/>
<accession>A0A4U9VWJ1</accession>